<feature type="compositionally biased region" description="Basic and acidic residues" evidence="1">
    <location>
        <begin position="12"/>
        <end position="34"/>
    </location>
</feature>
<dbReference type="AlphaFoldDB" id="A0A3N0XZH9"/>
<comment type="caution">
    <text evidence="2">The sequence shown here is derived from an EMBL/GenBank/DDBJ whole genome shotgun (WGS) entry which is preliminary data.</text>
</comment>
<proteinExistence type="predicted"/>
<sequence>MTNNRELVTNNRDSDQEQTRQPRTDSKQRSDNEMRMSAAVLCPRGEAVLPRSCVNERGCQCCYLDYLQGAVSALNSTGPDTVSAAPSAATRLIQSVFGESALARCFSLLHTHKRTYFHSLLSESPQGAPQPYS</sequence>
<gene>
    <name evidence="2" type="ORF">DPX16_16462</name>
</gene>
<keyword evidence="3" id="KW-1185">Reference proteome</keyword>
<accession>A0A3N0XZH9</accession>
<feature type="compositionally biased region" description="Polar residues" evidence="1">
    <location>
        <begin position="1"/>
        <end position="11"/>
    </location>
</feature>
<name>A0A3N0XZH9_ANAGA</name>
<evidence type="ECO:0000313" key="2">
    <source>
        <dbReference type="EMBL" id="ROK23418.1"/>
    </source>
</evidence>
<feature type="region of interest" description="Disordered" evidence="1">
    <location>
        <begin position="1"/>
        <end position="34"/>
    </location>
</feature>
<dbReference type="Proteomes" id="UP000281406">
    <property type="component" value="Unassembled WGS sequence"/>
</dbReference>
<evidence type="ECO:0000313" key="3">
    <source>
        <dbReference type="Proteomes" id="UP000281406"/>
    </source>
</evidence>
<reference evidence="2 3" key="1">
    <citation type="submission" date="2018-10" db="EMBL/GenBank/DDBJ databases">
        <title>Genome assembly for a Yunnan-Guizhou Plateau 3E fish, Anabarilius grahami (Regan), and its evolutionary and genetic applications.</title>
        <authorList>
            <person name="Jiang W."/>
        </authorList>
    </citation>
    <scope>NUCLEOTIDE SEQUENCE [LARGE SCALE GENOMIC DNA]</scope>
    <source>
        <strain evidence="2">AG-KIZ</strain>
        <tissue evidence="2">Muscle</tissue>
    </source>
</reference>
<protein>
    <submittedName>
        <fullName evidence="2">Uncharacterized protein</fullName>
    </submittedName>
</protein>
<dbReference type="EMBL" id="RJVU01057542">
    <property type="protein sequence ID" value="ROK23418.1"/>
    <property type="molecule type" value="Genomic_DNA"/>
</dbReference>
<evidence type="ECO:0000256" key="1">
    <source>
        <dbReference type="SAM" id="MobiDB-lite"/>
    </source>
</evidence>
<organism evidence="2 3">
    <name type="scientific">Anabarilius grahami</name>
    <name type="common">Kanglang fish</name>
    <name type="synonym">Barilius grahami</name>
    <dbReference type="NCBI Taxonomy" id="495550"/>
    <lineage>
        <taxon>Eukaryota</taxon>
        <taxon>Metazoa</taxon>
        <taxon>Chordata</taxon>
        <taxon>Craniata</taxon>
        <taxon>Vertebrata</taxon>
        <taxon>Euteleostomi</taxon>
        <taxon>Actinopterygii</taxon>
        <taxon>Neopterygii</taxon>
        <taxon>Teleostei</taxon>
        <taxon>Ostariophysi</taxon>
        <taxon>Cypriniformes</taxon>
        <taxon>Xenocyprididae</taxon>
        <taxon>Xenocypridinae</taxon>
        <taxon>Xenocypridinae incertae sedis</taxon>
        <taxon>Anabarilius</taxon>
    </lineage>
</organism>